<evidence type="ECO:0000313" key="2">
    <source>
        <dbReference type="Proteomes" id="UP001359559"/>
    </source>
</evidence>
<dbReference type="EMBL" id="JAYKXN010000006">
    <property type="protein sequence ID" value="KAK7279984.1"/>
    <property type="molecule type" value="Genomic_DNA"/>
</dbReference>
<evidence type="ECO:0000313" key="1">
    <source>
        <dbReference type="EMBL" id="KAK7279984.1"/>
    </source>
</evidence>
<keyword evidence="2" id="KW-1185">Reference proteome</keyword>
<dbReference type="Proteomes" id="UP001359559">
    <property type="component" value="Unassembled WGS sequence"/>
</dbReference>
<sequence>MLQCRVDTGTGSPPRDGWLVSTVRMCLSTSATIDIIYKWWTKENCKFIQTVTVCNFIVHAFIQEVKKKRDCDPTKEGEEWQGSRCT</sequence>
<accession>A0AAN9IIK0</accession>
<dbReference type="AlphaFoldDB" id="A0AAN9IIK0"/>
<reference evidence="1 2" key="1">
    <citation type="submission" date="2024-01" db="EMBL/GenBank/DDBJ databases">
        <title>The genomes of 5 underutilized Papilionoideae crops provide insights into root nodulation and disease resistance.</title>
        <authorList>
            <person name="Yuan L."/>
        </authorList>
    </citation>
    <scope>NUCLEOTIDE SEQUENCE [LARGE SCALE GENOMIC DNA]</scope>
    <source>
        <strain evidence="1">LY-2023</strain>
        <tissue evidence="1">Leaf</tissue>
    </source>
</reference>
<proteinExistence type="predicted"/>
<organism evidence="1 2">
    <name type="scientific">Clitoria ternatea</name>
    <name type="common">Butterfly pea</name>
    <dbReference type="NCBI Taxonomy" id="43366"/>
    <lineage>
        <taxon>Eukaryota</taxon>
        <taxon>Viridiplantae</taxon>
        <taxon>Streptophyta</taxon>
        <taxon>Embryophyta</taxon>
        <taxon>Tracheophyta</taxon>
        <taxon>Spermatophyta</taxon>
        <taxon>Magnoliopsida</taxon>
        <taxon>eudicotyledons</taxon>
        <taxon>Gunneridae</taxon>
        <taxon>Pentapetalae</taxon>
        <taxon>rosids</taxon>
        <taxon>fabids</taxon>
        <taxon>Fabales</taxon>
        <taxon>Fabaceae</taxon>
        <taxon>Papilionoideae</taxon>
        <taxon>50 kb inversion clade</taxon>
        <taxon>NPAAA clade</taxon>
        <taxon>indigoferoid/millettioid clade</taxon>
        <taxon>Phaseoleae</taxon>
        <taxon>Clitoria</taxon>
    </lineage>
</organism>
<protein>
    <submittedName>
        <fullName evidence="1">Uncharacterized protein</fullName>
    </submittedName>
</protein>
<name>A0AAN9IIK0_CLITE</name>
<comment type="caution">
    <text evidence="1">The sequence shown here is derived from an EMBL/GenBank/DDBJ whole genome shotgun (WGS) entry which is preliminary data.</text>
</comment>
<gene>
    <name evidence="1" type="ORF">RJT34_25046</name>
</gene>